<sequence length="122" mass="14373">MQVLANKNTTQLADEPIYALNVFIDDVEQRDRLFDQLRRFSDKHAFAIRIAPTTPEDKNLISHMWREDIKLVMVNPFEEEKYRIYFYKNSANAVPEDILNLLVLELKSFLTDTPSVIVTERK</sequence>
<organism evidence="1 2">
    <name type="scientific">Thalassolituus oleivorans MIL-1</name>
    <dbReference type="NCBI Taxonomy" id="1298593"/>
    <lineage>
        <taxon>Bacteria</taxon>
        <taxon>Pseudomonadati</taxon>
        <taxon>Pseudomonadota</taxon>
        <taxon>Gammaproteobacteria</taxon>
        <taxon>Oceanospirillales</taxon>
        <taxon>Oceanospirillaceae</taxon>
        <taxon>Thalassolituus</taxon>
    </lineage>
</organism>
<protein>
    <submittedName>
        <fullName evidence="1">Uncharacterized protein</fullName>
    </submittedName>
</protein>
<proteinExistence type="predicted"/>
<dbReference type="HOGENOM" id="CLU_2025638_0_0_6"/>
<reference evidence="1 2" key="1">
    <citation type="journal article" date="2013" name="Genome Announc.">
        <title>Genome Sequence of Thalassolituus oleivorans MIL-1 (DSM 14913T).</title>
        <authorList>
            <person name="Golyshin P.N."/>
            <person name="Werner J."/>
            <person name="Chernikova T.N."/>
            <person name="Tran H."/>
            <person name="Ferrer M."/>
            <person name="Yakimov M.M."/>
            <person name="Teeling H."/>
            <person name="Golyshina O.V."/>
        </authorList>
    </citation>
    <scope>NUCLEOTIDE SEQUENCE [LARGE SCALE GENOMIC DNA]</scope>
    <source>
        <strain evidence="1 2">MIL-1</strain>
    </source>
</reference>
<dbReference type="KEGG" id="tol:TOL_1920"/>
<evidence type="ECO:0000313" key="1">
    <source>
        <dbReference type="EMBL" id="CCU72334.1"/>
    </source>
</evidence>
<name>M5E4A5_9GAMM</name>
<gene>
    <name evidence="1" type="ORF">TOL_1920</name>
</gene>
<keyword evidence="2" id="KW-1185">Reference proteome</keyword>
<dbReference type="Proteomes" id="UP000011866">
    <property type="component" value="Chromosome"/>
</dbReference>
<dbReference type="EMBL" id="HF680312">
    <property type="protein sequence ID" value="CCU72334.1"/>
    <property type="molecule type" value="Genomic_DNA"/>
</dbReference>
<evidence type="ECO:0000313" key="2">
    <source>
        <dbReference type="Proteomes" id="UP000011866"/>
    </source>
</evidence>
<accession>M5E4A5</accession>
<dbReference type="AlphaFoldDB" id="M5E4A5"/>